<feature type="region of interest" description="Disordered" evidence="1">
    <location>
        <begin position="137"/>
        <end position="218"/>
    </location>
</feature>
<comment type="caution">
    <text evidence="3">The sequence shown here is derived from an EMBL/GenBank/DDBJ whole genome shotgun (WGS) entry which is preliminary data.</text>
</comment>
<name>A0A1J7CFV9_9ACTN</name>
<evidence type="ECO:0000256" key="1">
    <source>
        <dbReference type="SAM" id="MobiDB-lite"/>
    </source>
</evidence>
<dbReference type="Proteomes" id="UP000243342">
    <property type="component" value="Unassembled WGS sequence"/>
</dbReference>
<keyword evidence="2" id="KW-0812">Transmembrane</keyword>
<feature type="compositionally biased region" description="Low complexity" evidence="1">
    <location>
        <begin position="151"/>
        <end position="170"/>
    </location>
</feature>
<evidence type="ECO:0000313" key="4">
    <source>
        <dbReference type="Proteomes" id="UP000243342"/>
    </source>
</evidence>
<sequence length="218" mass="22698">MSGNHDDAEDGLDAETLDALLHGDDIAARGEQARRLQAYLRQASTQAAPDPARAEADRLAARAAFEHARDHVWTTDSATSSDQAAQKPSRLRRWWRGLTGSMVVIGAVGGLAAAAAAVGGLDLTGHHPRHAVHAHHMAPSPTVSGSALDLDLGTGAPATTAPDPTTVLAPGQRRGQELPHPVPGLGRHAARPGRHLGAEHRSGTGAACGYGRTRRHVC</sequence>
<accession>A0A1J7CFV9</accession>
<proteinExistence type="predicted"/>
<keyword evidence="2" id="KW-1133">Transmembrane helix</keyword>
<organism evidence="3 4">
    <name type="scientific">Mangrovactinospora gilvigrisea</name>
    <dbReference type="NCBI Taxonomy" id="1428644"/>
    <lineage>
        <taxon>Bacteria</taxon>
        <taxon>Bacillati</taxon>
        <taxon>Actinomycetota</taxon>
        <taxon>Actinomycetes</taxon>
        <taxon>Kitasatosporales</taxon>
        <taxon>Streptomycetaceae</taxon>
        <taxon>Mangrovactinospora</taxon>
    </lineage>
</organism>
<keyword evidence="2" id="KW-0472">Membrane</keyword>
<feature type="transmembrane region" description="Helical" evidence="2">
    <location>
        <begin position="97"/>
        <end position="121"/>
    </location>
</feature>
<dbReference type="EMBL" id="MLCF01000019">
    <property type="protein sequence ID" value="OIV38546.1"/>
    <property type="molecule type" value="Genomic_DNA"/>
</dbReference>
<gene>
    <name evidence="3" type="ORF">BIV57_05280</name>
</gene>
<protein>
    <submittedName>
        <fullName evidence="3">Uncharacterized protein</fullName>
    </submittedName>
</protein>
<dbReference type="AlphaFoldDB" id="A0A1J7CFV9"/>
<reference evidence="3 4" key="1">
    <citation type="submission" date="2016-10" db="EMBL/GenBank/DDBJ databases">
        <title>Genome sequence of Streptomyces gilvigriseus MUSC 26.</title>
        <authorList>
            <person name="Lee L.-H."/>
            <person name="Ser H.-L."/>
        </authorList>
    </citation>
    <scope>NUCLEOTIDE SEQUENCE [LARGE SCALE GENOMIC DNA]</scope>
    <source>
        <strain evidence="3 4">MUSC 26</strain>
    </source>
</reference>
<dbReference type="RefSeq" id="WP_071655495.1">
    <property type="nucleotide sequence ID" value="NZ_MLCF01000019.1"/>
</dbReference>
<evidence type="ECO:0000313" key="3">
    <source>
        <dbReference type="EMBL" id="OIV38546.1"/>
    </source>
</evidence>
<evidence type="ECO:0000256" key="2">
    <source>
        <dbReference type="SAM" id="Phobius"/>
    </source>
</evidence>
<keyword evidence="4" id="KW-1185">Reference proteome</keyword>